<dbReference type="Proteomes" id="UP001597512">
    <property type="component" value="Unassembled WGS sequence"/>
</dbReference>
<dbReference type="EMBL" id="JBHUOM010000002">
    <property type="protein sequence ID" value="MFD2933320.1"/>
    <property type="molecule type" value="Genomic_DNA"/>
</dbReference>
<evidence type="ECO:0000313" key="2">
    <source>
        <dbReference type="Proteomes" id="UP001597512"/>
    </source>
</evidence>
<dbReference type="RefSeq" id="WP_381497571.1">
    <property type="nucleotide sequence ID" value="NZ_JBHUOM010000002.1"/>
</dbReference>
<gene>
    <name evidence="1" type="ORF">ACFS25_05970</name>
</gene>
<name>A0ABW6AGS3_9BACT</name>
<organism evidence="1 2">
    <name type="scientific">Spirosoma flavum</name>
    <dbReference type="NCBI Taxonomy" id="2048557"/>
    <lineage>
        <taxon>Bacteria</taxon>
        <taxon>Pseudomonadati</taxon>
        <taxon>Bacteroidota</taxon>
        <taxon>Cytophagia</taxon>
        <taxon>Cytophagales</taxon>
        <taxon>Cytophagaceae</taxon>
        <taxon>Spirosoma</taxon>
    </lineage>
</organism>
<proteinExistence type="predicted"/>
<sequence>MSFKSLQIRYQTARSLPAPYAYFYTLTINPVATNAVAVNLAITYPDRDDIDDDELIAEGYTRDDDFSWSGQLPESWWKTIANLVRKTRLQPIKEDELDEDDDFWEITIDPDGGNKIQGKPAKGDDWQYLMQELIQASYESMGRERPFELVYLNFNDPQGEQELQVTASFAERTVKIKRVENQREQTKILPWSTLQHLMSQVYDHDYDPDEAQLKRPKRDGQWLNLGTDEWYEISEFRALTKQLKDLF</sequence>
<accession>A0ABW6AGS3</accession>
<evidence type="ECO:0000313" key="1">
    <source>
        <dbReference type="EMBL" id="MFD2933320.1"/>
    </source>
</evidence>
<reference evidence="2" key="1">
    <citation type="journal article" date="2019" name="Int. J. Syst. Evol. Microbiol.">
        <title>The Global Catalogue of Microorganisms (GCM) 10K type strain sequencing project: providing services to taxonomists for standard genome sequencing and annotation.</title>
        <authorList>
            <consortium name="The Broad Institute Genomics Platform"/>
            <consortium name="The Broad Institute Genome Sequencing Center for Infectious Disease"/>
            <person name="Wu L."/>
            <person name="Ma J."/>
        </authorList>
    </citation>
    <scope>NUCLEOTIDE SEQUENCE [LARGE SCALE GENOMIC DNA]</scope>
    <source>
        <strain evidence="2">KCTC 52490</strain>
    </source>
</reference>
<comment type="caution">
    <text evidence="1">The sequence shown here is derived from an EMBL/GenBank/DDBJ whole genome shotgun (WGS) entry which is preliminary data.</text>
</comment>
<keyword evidence="2" id="KW-1185">Reference proteome</keyword>
<protein>
    <submittedName>
        <fullName evidence="1">Uncharacterized protein</fullName>
    </submittedName>
</protein>